<accession>A0A314UI34</accession>
<dbReference type="Proteomes" id="UP000250321">
    <property type="component" value="Unassembled WGS sequence"/>
</dbReference>
<dbReference type="EMBL" id="PJQY01003478">
    <property type="protein sequence ID" value="PQM37185.1"/>
    <property type="molecule type" value="Genomic_DNA"/>
</dbReference>
<proteinExistence type="predicted"/>
<feature type="transmembrane region" description="Helical" evidence="2">
    <location>
        <begin position="117"/>
        <end position="137"/>
    </location>
</feature>
<evidence type="ECO:0000313" key="4">
    <source>
        <dbReference type="Proteomes" id="UP000250321"/>
    </source>
</evidence>
<keyword evidence="4" id="KW-1185">Reference proteome</keyword>
<protein>
    <submittedName>
        <fullName evidence="3">Uncharacterized protein</fullName>
    </submittedName>
</protein>
<evidence type="ECO:0000256" key="1">
    <source>
        <dbReference type="SAM" id="MobiDB-lite"/>
    </source>
</evidence>
<organism evidence="3 4">
    <name type="scientific">Prunus yedoensis var. nudiflora</name>
    <dbReference type="NCBI Taxonomy" id="2094558"/>
    <lineage>
        <taxon>Eukaryota</taxon>
        <taxon>Viridiplantae</taxon>
        <taxon>Streptophyta</taxon>
        <taxon>Embryophyta</taxon>
        <taxon>Tracheophyta</taxon>
        <taxon>Spermatophyta</taxon>
        <taxon>Magnoliopsida</taxon>
        <taxon>eudicotyledons</taxon>
        <taxon>Gunneridae</taxon>
        <taxon>Pentapetalae</taxon>
        <taxon>rosids</taxon>
        <taxon>fabids</taxon>
        <taxon>Rosales</taxon>
        <taxon>Rosaceae</taxon>
        <taxon>Amygdaloideae</taxon>
        <taxon>Amygdaleae</taxon>
        <taxon>Prunus</taxon>
    </lineage>
</organism>
<keyword evidence="2" id="KW-0812">Transmembrane</keyword>
<name>A0A314UI34_PRUYE</name>
<reference evidence="3 4" key="1">
    <citation type="submission" date="2018-02" db="EMBL/GenBank/DDBJ databases">
        <title>Draft genome of wild Prunus yedoensis var. nudiflora.</title>
        <authorList>
            <person name="Baek S."/>
            <person name="Kim J.-H."/>
            <person name="Choi K."/>
            <person name="Kim G.-B."/>
            <person name="Cho A."/>
            <person name="Jang H."/>
            <person name="Shin C.-H."/>
            <person name="Yu H.-J."/>
            <person name="Mun J.-H."/>
        </authorList>
    </citation>
    <scope>NUCLEOTIDE SEQUENCE [LARGE SCALE GENOMIC DNA]</scope>
    <source>
        <strain evidence="4">cv. Jeju island</strain>
        <tissue evidence="3">Leaf</tissue>
    </source>
</reference>
<keyword evidence="2" id="KW-0472">Membrane</keyword>
<feature type="region of interest" description="Disordered" evidence="1">
    <location>
        <begin position="1"/>
        <end position="22"/>
    </location>
</feature>
<feature type="transmembrane region" description="Helical" evidence="2">
    <location>
        <begin position="143"/>
        <end position="164"/>
    </location>
</feature>
<feature type="compositionally biased region" description="Basic and acidic residues" evidence="1">
    <location>
        <begin position="13"/>
        <end position="22"/>
    </location>
</feature>
<sequence>MGEKSLATSKEPAIAEKEGCRPEGTEVKTITSTSMGEKSLATSKEPAISELPKYILSLITMQVAVLSLRRQRAGMPSLLDIDEPNFGSVALTLFGGSSIGAAYILKARPNSNWGKFMSTLGLLFGALTYILVLVILVPDLETPALLCWIFCFLIFIGVSSYPYLKTLFTGAVGAFENLQDFVMNRIIAHCFPMKRDEETGSLPTASQ</sequence>
<comment type="caution">
    <text evidence="3">The sequence shown here is derived from an EMBL/GenBank/DDBJ whole genome shotgun (WGS) entry which is preliminary data.</text>
</comment>
<dbReference type="STRING" id="2094558.A0A314UI34"/>
<keyword evidence="2" id="KW-1133">Transmembrane helix</keyword>
<evidence type="ECO:0000313" key="3">
    <source>
        <dbReference type="EMBL" id="PQM37185.1"/>
    </source>
</evidence>
<dbReference type="AlphaFoldDB" id="A0A314UI34"/>
<gene>
    <name evidence="3" type="ORF">Pyn_39941</name>
</gene>
<feature type="transmembrane region" description="Helical" evidence="2">
    <location>
        <begin position="88"/>
        <end position="105"/>
    </location>
</feature>
<evidence type="ECO:0000256" key="2">
    <source>
        <dbReference type="SAM" id="Phobius"/>
    </source>
</evidence>